<evidence type="ECO:0000256" key="1">
    <source>
        <dbReference type="SAM" id="MobiDB-lite"/>
    </source>
</evidence>
<evidence type="ECO:0000313" key="2">
    <source>
        <dbReference type="EMBL" id="HIU50227.1"/>
    </source>
</evidence>
<sequence>MSIFDNVKSGVSNAVETLSDTAQALVEKNRVHAQKNRIKTVIQCENRVIDKAFIELGKYYMKNLRDPENEKNEELCHTIEESIEKIKLAKERYDKLTAYEESICVCPCCGDNASYEEDESDSDDIEDITLACSNEDDYDVNPFDEAAAARAEKLKAVLKDESEKEAAEKETEDLILEDAEEAATAEPEPTITRDLSPDDEETADDLSF</sequence>
<proteinExistence type="predicted"/>
<name>A0A9D1S8B1_9FIRM</name>
<reference evidence="2" key="2">
    <citation type="journal article" date="2021" name="PeerJ">
        <title>Extensive microbial diversity within the chicken gut microbiome revealed by metagenomics and culture.</title>
        <authorList>
            <person name="Gilroy R."/>
            <person name="Ravi A."/>
            <person name="Getino M."/>
            <person name="Pursley I."/>
            <person name="Horton D.L."/>
            <person name="Alikhan N.F."/>
            <person name="Baker D."/>
            <person name="Gharbi K."/>
            <person name="Hall N."/>
            <person name="Watson M."/>
            <person name="Adriaenssens E.M."/>
            <person name="Foster-Nyarko E."/>
            <person name="Jarju S."/>
            <person name="Secka A."/>
            <person name="Antonio M."/>
            <person name="Oren A."/>
            <person name="Chaudhuri R.R."/>
            <person name="La Ragione R."/>
            <person name="Hildebrand F."/>
            <person name="Pallen M.J."/>
        </authorList>
    </citation>
    <scope>NUCLEOTIDE SEQUENCE</scope>
    <source>
        <strain evidence="2">ChiGjej1B1-1684</strain>
    </source>
</reference>
<accession>A0A9D1S8B1</accession>
<evidence type="ECO:0000313" key="3">
    <source>
        <dbReference type="Proteomes" id="UP000824118"/>
    </source>
</evidence>
<comment type="caution">
    <text evidence="2">The sequence shown here is derived from an EMBL/GenBank/DDBJ whole genome shotgun (WGS) entry which is preliminary data.</text>
</comment>
<feature type="compositionally biased region" description="Acidic residues" evidence="1">
    <location>
        <begin position="170"/>
        <end position="183"/>
    </location>
</feature>
<protein>
    <submittedName>
        <fullName evidence="2">Uncharacterized protein</fullName>
    </submittedName>
</protein>
<reference evidence="2" key="1">
    <citation type="submission" date="2020-10" db="EMBL/GenBank/DDBJ databases">
        <authorList>
            <person name="Gilroy R."/>
        </authorList>
    </citation>
    <scope>NUCLEOTIDE SEQUENCE</scope>
    <source>
        <strain evidence="2">ChiGjej1B1-1684</strain>
    </source>
</reference>
<feature type="compositionally biased region" description="Acidic residues" evidence="1">
    <location>
        <begin position="197"/>
        <end position="208"/>
    </location>
</feature>
<organism evidence="2 3">
    <name type="scientific">Candidatus Limousia pullorum</name>
    <dbReference type="NCBI Taxonomy" id="2840860"/>
    <lineage>
        <taxon>Bacteria</taxon>
        <taxon>Bacillati</taxon>
        <taxon>Bacillota</taxon>
        <taxon>Clostridia</taxon>
        <taxon>Eubacteriales</taxon>
        <taxon>Oscillospiraceae</taxon>
        <taxon>Oscillospiraceae incertae sedis</taxon>
        <taxon>Candidatus Limousia</taxon>
    </lineage>
</organism>
<dbReference type="EMBL" id="DVNG01000061">
    <property type="protein sequence ID" value="HIU50227.1"/>
    <property type="molecule type" value="Genomic_DNA"/>
</dbReference>
<dbReference type="Proteomes" id="UP000824118">
    <property type="component" value="Unassembled WGS sequence"/>
</dbReference>
<feature type="region of interest" description="Disordered" evidence="1">
    <location>
        <begin position="158"/>
        <end position="208"/>
    </location>
</feature>
<gene>
    <name evidence="2" type="ORF">IAD22_04360</name>
</gene>
<dbReference type="AlphaFoldDB" id="A0A9D1S8B1"/>
<feature type="compositionally biased region" description="Basic and acidic residues" evidence="1">
    <location>
        <begin position="158"/>
        <end position="169"/>
    </location>
</feature>